<dbReference type="InterPro" id="IPR014776">
    <property type="entry name" value="4pyrrole_Mease_sub2"/>
</dbReference>
<dbReference type="PANTHER" id="PTHR45790">
    <property type="entry name" value="SIROHEME SYNTHASE-RELATED"/>
    <property type="match status" value="1"/>
</dbReference>
<reference evidence="8 9" key="1">
    <citation type="submission" date="2018-11" db="EMBL/GenBank/DDBJ databases">
        <title>Genomic Encyclopedia of Type Strains, Phase IV (KMG-IV): sequencing the most valuable type-strain genomes for metagenomic binning, comparative biology and taxonomic classification.</title>
        <authorList>
            <person name="Goeker M."/>
        </authorList>
    </citation>
    <scope>NUCLEOTIDE SEQUENCE [LARGE SCALE GENOMIC DNA]</scope>
    <source>
        <strain evidence="8 9">DSM 26537</strain>
    </source>
</reference>
<dbReference type="InterPro" id="IPR003754">
    <property type="entry name" value="4pyrrol_synth_uPrphyn_synth"/>
</dbReference>
<keyword evidence="5" id="KW-0627">Porphyrin biosynthesis</keyword>
<comment type="caution">
    <text evidence="8">The sequence shown here is derived from an EMBL/GenBank/DDBJ whole genome shotgun (WGS) entry which is preliminary data.</text>
</comment>
<dbReference type="FunFam" id="3.30.950.10:FF:000001">
    <property type="entry name" value="Siroheme synthase"/>
    <property type="match status" value="1"/>
</dbReference>
<dbReference type="NCBIfam" id="NF004790">
    <property type="entry name" value="PRK06136.1"/>
    <property type="match status" value="1"/>
</dbReference>
<evidence type="ECO:0000259" key="6">
    <source>
        <dbReference type="Pfam" id="PF00590"/>
    </source>
</evidence>
<accession>A0A3N1XTT7</accession>
<dbReference type="FunFam" id="3.40.1010.10:FF:000001">
    <property type="entry name" value="Siroheme synthase"/>
    <property type="match status" value="1"/>
</dbReference>
<dbReference type="Pfam" id="PF02602">
    <property type="entry name" value="HEM4"/>
    <property type="match status" value="1"/>
</dbReference>
<dbReference type="EC" id="2.1.1.107" evidence="1"/>
<dbReference type="Gene3D" id="3.40.50.10090">
    <property type="match status" value="2"/>
</dbReference>
<keyword evidence="2 8" id="KW-0489">Methyltransferase</keyword>
<dbReference type="RefSeq" id="WP_123609458.1">
    <property type="nucleotide sequence ID" value="NZ_RJVG01000005.1"/>
</dbReference>
<gene>
    <name evidence="8" type="ORF">EDD66_105228</name>
</gene>
<dbReference type="Gene3D" id="3.40.1010.10">
    <property type="entry name" value="Cobalt-precorrin-4 Transmethylase, Domain 1"/>
    <property type="match status" value="1"/>
</dbReference>
<evidence type="ECO:0000313" key="9">
    <source>
        <dbReference type="Proteomes" id="UP000273083"/>
    </source>
</evidence>
<dbReference type="InterPro" id="IPR006366">
    <property type="entry name" value="CobA/CysG_C"/>
</dbReference>
<feature type="domain" description="Tetrapyrrole methylase" evidence="6">
    <location>
        <begin position="4"/>
        <end position="215"/>
    </location>
</feature>
<dbReference type="OrthoDB" id="9815856at2"/>
<organism evidence="8 9">
    <name type="scientific">Mobilisporobacter senegalensis</name>
    <dbReference type="NCBI Taxonomy" id="1329262"/>
    <lineage>
        <taxon>Bacteria</taxon>
        <taxon>Bacillati</taxon>
        <taxon>Bacillota</taxon>
        <taxon>Clostridia</taxon>
        <taxon>Lachnospirales</taxon>
        <taxon>Lachnospiraceae</taxon>
        <taxon>Mobilisporobacter</taxon>
    </lineage>
</organism>
<dbReference type="Gene3D" id="3.30.950.10">
    <property type="entry name" value="Methyltransferase, Cobalt-precorrin-4 Transmethylase, Domain 2"/>
    <property type="match status" value="1"/>
</dbReference>
<dbReference type="InterPro" id="IPR000878">
    <property type="entry name" value="4pyrrol_Mease"/>
</dbReference>
<evidence type="ECO:0000256" key="1">
    <source>
        <dbReference type="ARBA" id="ARBA00012162"/>
    </source>
</evidence>
<dbReference type="SUPFAM" id="SSF69618">
    <property type="entry name" value="HemD-like"/>
    <property type="match status" value="1"/>
</dbReference>
<feature type="domain" description="Tetrapyrrole biosynthesis uroporphyrinogen III synthase" evidence="7">
    <location>
        <begin position="266"/>
        <end position="488"/>
    </location>
</feature>
<keyword evidence="9" id="KW-1185">Reference proteome</keyword>
<dbReference type="NCBIfam" id="TIGR01469">
    <property type="entry name" value="cobA_cysG_Cterm"/>
    <property type="match status" value="1"/>
</dbReference>
<evidence type="ECO:0000256" key="5">
    <source>
        <dbReference type="ARBA" id="ARBA00023244"/>
    </source>
</evidence>
<proteinExistence type="predicted"/>
<sequence>MGIVYLVGAGPGDSKLITVKGMELLKTCDAVIYDRLASLELLEYVKEDCVKIYVGKESGHHSKTQEEINKIIIDCTGNYEKIVRLKGGDPFVFGRGGEEVEVLKASHIPFEVVPGVTSAISVPESVGIPVTHRGISQSFHVITGHTKWGESTLTDNYDVLAKLDGTLVFLMGLSNIGEITGKLIENGKDKNTPVAVIASGTMNNEKTVRGNLSTIVSKVKEEKISSPAIIVVGNVAALHFTSECEDKVLSNVKIGITGTRKLREKLEKELIHLGARFYTVCDMHIEKTSAIHELDGELKSLAKYQWIVFTSQNAIDIFFERMEKCLIDRRNLSQMKFAVIGSGTKQCLEKYGYFADFIPSGYTTKDLANEFSAIVDKNDEILIPRAFKGSRELNEILEKNHLKYKDIPIYDVRGKLTENAVYVKDMDCLIFLSASGVISFFEEIHEKSVTLPSTVKIACIGEVTAGAVKEQKRDAHIIANVNNIDGLMDSIQKFKW</sequence>
<dbReference type="InterPro" id="IPR014777">
    <property type="entry name" value="4pyrrole_Mease_sub1"/>
</dbReference>
<dbReference type="Pfam" id="PF00590">
    <property type="entry name" value="TP_methylase"/>
    <property type="match status" value="1"/>
</dbReference>
<dbReference type="GO" id="GO:0019354">
    <property type="term" value="P:siroheme biosynthetic process"/>
    <property type="evidence" value="ECO:0007669"/>
    <property type="project" value="InterPro"/>
</dbReference>
<evidence type="ECO:0000256" key="2">
    <source>
        <dbReference type="ARBA" id="ARBA00022603"/>
    </source>
</evidence>
<protein>
    <recommendedName>
        <fullName evidence="1">uroporphyrinogen-III C-methyltransferase</fullName>
        <ecNumber evidence="1">2.1.1.107</ecNumber>
    </recommendedName>
</protein>
<evidence type="ECO:0000256" key="3">
    <source>
        <dbReference type="ARBA" id="ARBA00022679"/>
    </source>
</evidence>
<keyword evidence="4" id="KW-0949">S-adenosyl-L-methionine</keyword>
<dbReference type="GO" id="GO:0004852">
    <property type="term" value="F:uroporphyrinogen-III synthase activity"/>
    <property type="evidence" value="ECO:0007669"/>
    <property type="project" value="InterPro"/>
</dbReference>
<dbReference type="PANTHER" id="PTHR45790:SF3">
    <property type="entry name" value="S-ADENOSYL-L-METHIONINE-DEPENDENT UROPORPHYRINOGEN III METHYLTRANSFERASE, CHLOROPLASTIC"/>
    <property type="match status" value="1"/>
</dbReference>
<dbReference type="CDD" id="cd06578">
    <property type="entry name" value="HemD"/>
    <property type="match status" value="1"/>
</dbReference>
<dbReference type="InterPro" id="IPR035996">
    <property type="entry name" value="4pyrrol_Methylase_sf"/>
</dbReference>
<dbReference type="PROSITE" id="PS00839">
    <property type="entry name" value="SUMT_1"/>
    <property type="match status" value="1"/>
</dbReference>
<dbReference type="EMBL" id="RJVG01000005">
    <property type="protein sequence ID" value="ROR28287.1"/>
    <property type="molecule type" value="Genomic_DNA"/>
</dbReference>
<dbReference type="AlphaFoldDB" id="A0A3N1XTT7"/>
<dbReference type="GO" id="GO:0004851">
    <property type="term" value="F:uroporphyrin-III C-methyltransferase activity"/>
    <property type="evidence" value="ECO:0007669"/>
    <property type="project" value="UniProtKB-EC"/>
</dbReference>
<evidence type="ECO:0000259" key="7">
    <source>
        <dbReference type="Pfam" id="PF02602"/>
    </source>
</evidence>
<dbReference type="CDD" id="cd11642">
    <property type="entry name" value="SUMT"/>
    <property type="match status" value="1"/>
</dbReference>
<dbReference type="Proteomes" id="UP000273083">
    <property type="component" value="Unassembled WGS sequence"/>
</dbReference>
<name>A0A3N1XTT7_9FIRM</name>
<dbReference type="InterPro" id="IPR036108">
    <property type="entry name" value="4pyrrol_syn_uPrphyn_synt_sf"/>
</dbReference>
<dbReference type="SUPFAM" id="SSF53790">
    <property type="entry name" value="Tetrapyrrole methylase"/>
    <property type="match status" value="1"/>
</dbReference>
<dbReference type="InterPro" id="IPR003043">
    <property type="entry name" value="Uropor_MeTrfase_CS"/>
</dbReference>
<evidence type="ECO:0000256" key="4">
    <source>
        <dbReference type="ARBA" id="ARBA00022691"/>
    </source>
</evidence>
<keyword evidence="3 8" id="KW-0808">Transferase</keyword>
<evidence type="ECO:0000313" key="8">
    <source>
        <dbReference type="EMBL" id="ROR28287.1"/>
    </source>
</evidence>
<dbReference type="GO" id="GO:0032259">
    <property type="term" value="P:methylation"/>
    <property type="evidence" value="ECO:0007669"/>
    <property type="project" value="UniProtKB-KW"/>
</dbReference>
<dbReference type="InterPro" id="IPR050161">
    <property type="entry name" value="Siro_Cobalamin_biosynth"/>
</dbReference>